<evidence type="ECO:0000313" key="1">
    <source>
        <dbReference type="EMBL" id="SOC19641.1"/>
    </source>
</evidence>
<name>A0A285TC96_9RHOB</name>
<evidence type="ECO:0000313" key="2">
    <source>
        <dbReference type="Proteomes" id="UP000219111"/>
    </source>
</evidence>
<keyword evidence="2" id="KW-1185">Reference proteome</keyword>
<dbReference type="Proteomes" id="UP000219111">
    <property type="component" value="Unassembled WGS sequence"/>
</dbReference>
<accession>A0A285TC96</accession>
<sequence length="183" mass="20101">MAYPAGSNVIVLAEHGLAAHKRSEIRPIPPAALNADDHCAGVADVGEKLCPASRTIQAVMPCQGWLENRFFSVRCAAWTYLVRRLAGLIAVFEAVHRSAAPGVRQDVARKLCLKLIPLLQFALKRQNALFYRHLIVLGLYELVEQLENELLGRGEVNFRATKNLLQVLGGFRGANNAGGRRAH</sequence>
<protein>
    <submittedName>
        <fullName evidence="1">Uncharacterized protein</fullName>
    </submittedName>
</protein>
<dbReference type="AlphaFoldDB" id="A0A285TC96"/>
<gene>
    <name evidence="1" type="ORF">SAMN05877831_11828</name>
</gene>
<reference evidence="2" key="1">
    <citation type="submission" date="2017-08" db="EMBL/GenBank/DDBJ databases">
        <authorList>
            <person name="Varghese N."/>
            <person name="Submissions S."/>
        </authorList>
    </citation>
    <scope>NUCLEOTIDE SEQUENCE [LARGE SCALE GENOMIC DNA]</scope>
    <source>
        <strain evidence="2">JA276</strain>
    </source>
</reference>
<dbReference type="EMBL" id="OBMT01000018">
    <property type="protein sequence ID" value="SOC19641.1"/>
    <property type="molecule type" value="Genomic_DNA"/>
</dbReference>
<organism evidence="1 2">
    <name type="scientific">Rhodobacter maris</name>
    <dbReference type="NCBI Taxonomy" id="446682"/>
    <lineage>
        <taxon>Bacteria</taxon>
        <taxon>Pseudomonadati</taxon>
        <taxon>Pseudomonadota</taxon>
        <taxon>Alphaproteobacteria</taxon>
        <taxon>Rhodobacterales</taxon>
        <taxon>Rhodobacter group</taxon>
        <taxon>Rhodobacter</taxon>
    </lineage>
</organism>
<proteinExistence type="predicted"/>